<dbReference type="Pfam" id="PF01565">
    <property type="entry name" value="FAD_binding_4"/>
    <property type="match status" value="1"/>
</dbReference>
<dbReference type="PANTHER" id="PTHR43716">
    <property type="entry name" value="D-2-HYDROXYGLUTARATE DEHYDROGENASE, MITOCHONDRIAL"/>
    <property type="match status" value="1"/>
</dbReference>
<keyword evidence="2" id="KW-0285">Flavoprotein</keyword>
<dbReference type="Gene3D" id="1.10.45.10">
    <property type="entry name" value="Vanillyl-alcohol Oxidase, Chain A, domain 4"/>
    <property type="match status" value="1"/>
</dbReference>
<feature type="domain" description="FAD-binding PCMH-type" evidence="4">
    <location>
        <begin position="45"/>
        <end position="226"/>
    </location>
</feature>
<organism evidence="5 6">
    <name type="scientific">Roseibium algae</name>
    <dbReference type="NCBI Taxonomy" id="3123038"/>
    <lineage>
        <taxon>Bacteria</taxon>
        <taxon>Pseudomonadati</taxon>
        <taxon>Pseudomonadota</taxon>
        <taxon>Alphaproteobacteria</taxon>
        <taxon>Hyphomicrobiales</taxon>
        <taxon>Stappiaceae</taxon>
        <taxon>Roseibium</taxon>
    </lineage>
</organism>
<evidence type="ECO:0000256" key="2">
    <source>
        <dbReference type="ARBA" id="ARBA00022630"/>
    </source>
</evidence>
<dbReference type="PANTHER" id="PTHR43716:SF2">
    <property type="entry name" value="BLL6224 PROTEIN"/>
    <property type="match status" value="1"/>
</dbReference>
<dbReference type="InterPro" id="IPR006094">
    <property type="entry name" value="Oxid_FAD_bind_N"/>
</dbReference>
<dbReference type="InterPro" id="IPR016166">
    <property type="entry name" value="FAD-bd_PCMH"/>
</dbReference>
<name>A0ABU8TGL9_9HYPH</name>
<dbReference type="SUPFAM" id="SSF55103">
    <property type="entry name" value="FAD-linked oxidases, C-terminal domain"/>
    <property type="match status" value="1"/>
</dbReference>
<dbReference type="SUPFAM" id="SSF56176">
    <property type="entry name" value="FAD-binding/transporter-associated domain-like"/>
    <property type="match status" value="1"/>
</dbReference>
<dbReference type="InterPro" id="IPR051264">
    <property type="entry name" value="FAD-oxidored/transferase_4"/>
</dbReference>
<dbReference type="InterPro" id="IPR016167">
    <property type="entry name" value="FAD-bd_PCMH_sub1"/>
</dbReference>
<accession>A0ABU8TGL9</accession>
<dbReference type="Proteomes" id="UP001385499">
    <property type="component" value="Unassembled WGS sequence"/>
</dbReference>
<dbReference type="Gene3D" id="3.30.465.10">
    <property type="match status" value="1"/>
</dbReference>
<evidence type="ECO:0000256" key="1">
    <source>
        <dbReference type="ARBA" id="ARBA00008000"/>
    </source>
</evidence>
<dbReference type="InterPro" id="IPR036318">
    <property type="entry name" value="FAD-bd_PCMH-like_sf"/>
</dbReference>
<dbReference type="Gene3D" id="3.30.70.2190">
    <property type="match status" value="1"/>
</dbReference>
<protein>
    <submittedName>
        <fullName evidence="5">FAD-binding oxidoreductase</fullName>
    </submittedName>
</protein>
<dbReference type="InterPro" id="IPR004113">
    <property type="entry name" value="FAD-bd_oxidored_4_C"/>
</dbReference>
<dbReference type="PROSITE" id="PS51387">
    <property type="entry name" value="FAD_PCMH"/>
    <property type="match status" value="1"/>
</dbReference>
<dbReference type="Pfam" id="PF02913">
    <property type="entry name" value="FAD-oxidase_C"/>
    <property type="match status" value="1"/>
</dbReference>
<comment type="similarity">
    <text evidence="1">Belongs to the FAD-binding oxidoreductase/transferase type 4 family.</text>
</comment>
<evidence type="ECO:0000259" key="4">
    <source>
        <dbReference type="PROSITE" id="PS51387"/>
    </source>
</evidence>
<dbReference type="InterPro" id="IPR016171">
    <property type="entry name" value="Vanillyl_alc_oxidase_C-sub2"/>
</dbReference>
<comment type="caution">
    <text evidence="5">The sequence shown here is derived from an EMBL/GenBank/DDBJ whole genome shotgun (WGS) entry which is preliminary data.</text>
</comment>
<evidence type="ECO:0000313" key="5">
    <source>
        <dbReference type="EMBL" id="MEJ8473286.1"/>
    </source>
</evidence>
<sequence length="485" mass="51784">MSEADLLETECEAVIESLCKIAGAANTLTEPSDMAAYLEDWTGQYHGEAIAVVRPASTHEVSEIVKLCAAKDIAIVPQGGRTGLCGGGVPVQGRHSVVVSLSRLNAIRSLDVAGRTFVVEAGAVLEVLQEEAAKNGLVFPLTFGAKGSCTIGGNLSTNAGGSNVVRYGNTRELCIGIEAVLPDGSIINALTGLRKDNTGYDIRHLLIGAEGTLGIITAAVFKLFPKPTSRATGFLAVSSLDAAIGVLNRIQDRTGGAVEAFEYMPQPAVDVICRVFPDIRPPLEGNVETGIMLEVASSRPSDAAEMEDGSIKFQNELMEIMGELMEDGLIIDAMVAQSEQQRGELWRLRESILEAITKAGPVYHLDISLPLANIAPFVEEMDREALRLGFRPLTVGHLGDGNLHYALACTDAERWAELPLEEVKSFAFSLLKRFNGSFSAEHGIGQSKLALMGTLKEPSQLAMMQVLKSAIDPKNIMNPGKMVVV</sequence>
<dbReference type="EMBL" id="JBAKIA010000002">
    <property type="protein sequence ID" value="MEJ8473286.1"/>
    <property type="molecule type" value="Genomic_DNA"/>
</dbReference>
<dbReference type="RefSeq" id="WP_340272853.1">
    <property type="nucleotide sequence ID" value="NZ_JBAKIA010000002.1"/>
</dbReference>
<keyword evidence="6" id="KW-1185">Reference proteome</keyword>
<reference evidence="5 6" key="1">
    <citation type="submission" date="2024-02" db="EMBL/GenBank/DDBJ databases">
        <title>Roseibium algae sp. nov., isolated from marine alga (Grateloupia sp.), showing potential in myo-inositol conversion.</title>
        <authorList>
            <person name="Wang Y."/>
        </authorList>
    </citation>
    <scope>NUCLEOTIDE SEQUENCE [LARGE SCALE GENOMIC DNA]</scope>
    <source>
        <strain evidence="5 6">H3510</strain>
    </source>
</reference>
<dbReference type="InterPro" id="IPR016169">
    <property type="entry name" value="FAD-bd_PCMH_sub2"/>
</dbReference>
<keyword evidence="3" id="KW-0274">FAD</keyword>
<dbReference type="Gene3D" id="3.30.43.10">
    <property type="entry name" value="Uridine Diphospho-n-acetylenolpyruvylglucosamine Reductase, domain 2"/>
    <property type="match status" value="1"/>
</dbReference>
<dbReference type="Gene3D" id="3.30.70.2740">
    <property type="match status" value="1"/>
</dbReference>
<evidence type="ECO:0000313" key="6">
    <source>
        <dbReference type="Proteomes" id="UP001385499"/>
    </source>
</evidence>
<evidence type="ECO:0000256" key="3">
    <source>
        <dbReference type="ARBA" id="ARBA00022827"/>
    </source>
</evidence>
<dbReference type="InterPro" id="IPR016164">
    <property type="entry name" value="FAD-linked_Oxase-like_C"/>
</dbReference>
<gene>
    <name evidence="5" type="ORF">V6575_04240</name>
</gene>
<proteinExistence type="inferred from homology"/>